<dbReference type="EMBL" id="BMDZ01000019">
    <property type="protein sequence ID" value="GGB38603.1"/>
    <property type="molecule type" value="Genomic_DNA"/>
</dbReference>
<dbReference type="Proteomes" id="UP000603352">
    <property type="component" value="Unassembled WGS sequence"/>
</dbReference>
<proteinExistence type="predicted"/>
<evidence type="ECO:0008006" key="3">
    <source>
        <dbReference type="Google" id="ProtNLM"/>
    </source>
</evidence>
<sequence>MYFSTQTQGRVMISGPLVDAVQTLLNATGDTLDVDSRLGPNSLKCLCSWQATCGFGAPGLFDEPQWASLSALPPLIPFDLLVNIAASFEGTYFTGAVGAFDSGGLTWGILGFTLSSGEIERVFQDIEARAPGLIARIFGPDHDTIMHAVALRGQAAVDWARTISTGSNNTGLISPWDRYFTDLGRIGAAKAAQVDQAFKTYFAEALGYVQAYMPGKAITLLDLAFWFDVAIQNSIGHDEAAALHAVDVSALSNIDCRRAFARIIASHSAPEWQADVLSRKMTFAEGTGTVHGSHYDLSDWGIVDQVVPMPDMATGPVLIGVFAPATA</sequence>
<dbReference type="SUPFAM" id="SSF47090">
    <property type="entry name" value="PGBD-like"/>
    <property type="match status" value="1"/>
</dbReference>
<dbReference type="RefSeq" id="WP_188577388.1">
    <property type="nucleotide sequence ID" value="NZ_BMDZ01000019.1"/>
</dbReference>
<evidence type="ECO:0000313" key="2">
    <source>
        <dbReference type="Proteomes" id="UP000603352"/>
    </source>
</evidence>
<accession>A0ABQ1IFD4</accession>
<protein>
    <recommendedName>
        <fullName evidence="3">Peptidoglycan-binding protein</fullName>
    </recommendedName>
</protein>
<reference evidence="2" key="1">
    <citation type="journal article" date="2019" name="Int. J. Syst. Evol. Microbiol.">
        <title>The Global Catalogue of Microorganisms (GCM) 10K type strain sequencing project: providing services to taxonomists for standard genome sequencing and annotation.</title>
        <authorList>
            <consortium name="The Broad Institute Genomics Platform"/>
            <consortium name="The Broad Institute Genome Sequencing Center for Infectious Disease"/>
            <person name="Wu L."/>
            <person name="Ma J."/>
        </authorList>
    </citation>
    <scope>NUCLEOTIDE SEQUENCE [LARGE SCALE GENOMIC DNA]</scope>
    <source>
        <strain evidence="2">CGMCC 1.10188</strain>
    </source>
</reference>
<dbReference type="InterPro" id="IPR036365">
    <property type="entry name" value="PGBD-like_sf"/>
</dbReference>
<name>A0ABQ1IFD4_9PROT</name>
<organism evidence="1 2">
    <name type="scientific">Tistrella bauzanensis</name>
    <dbReference type="NCBI Taxonomy" id="657419"/>
    <lineage>
        <taxon>Bacteria</taxon>
        <taxon>Pseudomonadati</taxon>
        <taxon>Pseudomonadota</taxon>
        <taxon>Alphaproteobacteria</taxon>
        <taxon>Geminicoccales</taxon>
        <taxon>Geminicoccaceae</taxon>
        <taxon>Tistrella</taxon>
    </lineage>
</organism>
<comment type="caution">
    <text evidence="1">The sequence shown here is derived from an EMBL/GenBank/DDBJ whole genome shotgun (WGS) entry which is preliminary data.</text>
</comment>
<evidence type="ECO:0000313" key="1">
    <source>
        <dbReference type="EMBL" id="GGB38603.1"/>
    </source>
</evidence>
<keyword evidence="2" id="KW-1185">Reference proteome</keyword>
<gene>
    <name evidence="1" type="ORF">GCM10011505_20230</name>
</gene>